<reference evidence="13" key="1">
    <citation type="journal article" date="2019" name="Microbiol. Resour. Announc.">
        <title>Complete Genome Sequence of Halomonas olivaria, a Moderately Halophilic Bacterium Isolated from Olive Processing Effluents, Obtained by Nanopore Sequencing.</title>
        <authorList>
            <person name="Nagata S."/>
            <person name="Ii K.M."/>
            <person name="Tsukimi T."/>
            <person name="Miura M.C."/>
            <person name="Galipon J."/>
            <person name="Arakawa K."/>
        </authorList>
    </citation>
    <scope>NUCLEOTIDE SEQUENCE [LARGE SCALE GENOMIC DNA]</scope>
    <source>
        <strain evidence="13">TYRC17</strain>
    </source>
</reference>
<feature type="binding site" evidence="7">
    <location>
        <position position="79"/>
    </location>
    <ligand>
        <name>substrate</name>
    </ligand>
</feature>
<evidence type="ECO:0000259" key="11">
    <source>
        <dbReference type="PROSITE" id="PS00907"/>
    </source>
</evidence>
<dbReference type="InterPro" id="IPR006361">
    <property type="entry name" value="Uroporphyrinogen_deCO2ase_HemE"/>
</dbReference>
<evidence type="ECO:0000256" key="4">
    <source>
        <dbReference type="ARBA" id="ARBA00022793"/>
    </source>
</evidence>
<proteinExistence type="inferred from homology"/>
<name>A0ABM7GUH2_9GAMM</name>
<protein>
    <recommendedName>
        <fullName evidence="3 7">Uroporphyrinogen decarboxylase</fullName>
        <shortName evidence="7">UPD</shortName>
        <shortName evidence="7">URO-D</shortName>
        <ecNumber evidence="3 7">4.1.1.37</ecNumber>
    </recommendedName>
</protein>
<comment type="similarity">
    <text evidence="2 7 9">Belongs to the uroporphyrinogen decarboxylase family.</text>
</comment>
<evidence type="ECO:0000256" key="1">
    <source>
        <dbReference type="ARBA" id="ARBA00004804"/>
    </source>
</evidence>
<dbReference type="PANTHER" id="PTHR21091">
    <property type="entry name" value="METHYLTETRAHYDROFOLATE:HOMOCYSTEINE METHYLTRANSFERASE RELATED"/>
    <property type="match status" value="1"/>
</dbReference>
<dbReference type="PROSITE" id="PS00906">
    <property type="entry name" value="UROD_1"/>
    <property type="match status" value="1"/>
</dbReference>
<keyword evidence="6 7" id="KW-0627">Porphyrin biosynthesis</keyword>
<evidence type="ECO:0000256" key="6">
    <source>
        <dbReference type="ARBA" id="ARBA00023244"/>
    </source>
</evidence>
<accession>A0ABM7GUH2</accession>
<dbReference type="InterPro" id="IPR000257">
    <property type="entry name" value="Uroporphyrinogen_deCOase"/>
</dbReference>
<feature type="domain" description="Uroporphyrinogen decarboxylase (URO-D)" evidence="11">
    <location>
        <begin position="144"/>
        <end position="160"/>
    </location>
</feature>
<dbReference type="EMBL" id="AP019416">
    <property type="protein sequence ID" value="BBI54441.1"/>
    <property type="molecule type" value="Genomic_DNA"/>
</dbReference>
<dbReference type="InterPro" id="IPR038071">
    <property type="entry name" value="UROD/MetE-like_sf"/>
</dbReference>
<dbReference type="NCBIfam" id="TIGR01464">
    <property type="entry name" value="hemE"/>
    <property type="match status" value="1"/>
</dbReference>
<dbReference type="HAMAP" id="MF_00218">
    <property type="entry name" value="URO_D"/>
    <property type="match status" value="1"/>
</dbReference>
<dbReference type="PROSITE" id="PS00907">
    <property type="entry name" value="UROD_2"/>
    <property type="match status" value="1"/>
</dbReference>
<feature type="domain" description="Uroporphyrinogen decarboxylase (URO-D)" evidence="10">
    <location>
        <begin position="24"/>
        <end position="33"/>
    </location>
</feature>
<comment type="pathway">
    <text evidence="1 7 8">Porphyrin-containing compound metabolism; protoporphyrin-IX biosynthesis; coproporphyrinogen-III from 5-aminolevulinate: step 4/4.</text>
</comment>
<gene>
    <name evidence="7 12" type="primary">hemE</name>
    <name evidence="12" type="ORF">HORIV_68620</name>
</gene>
<comment type="subunit">
    <text evidence="7">Homodimer.</text>
</comment>
<comment type="catalytic activity">
    <reaction evidence="7 8">
        <text>uroporphyrinogen III + 4 H(+) = coproporphyrinogen III + 4 CO2</text>
        <dbReference type="Rhea" id="RHEA:19865"/>
        <dbReference type="ChEBI" id="CHEBI:15378"/>
        <dbReference type="ChEBI" id="CHEBI:16526"/>
        <dbReference type="ChEBI" id="CHEBI:57308"/>
        <dbReference type="ChEBI" id="CHEBI:57309"/>
        <dbReference type="EC" id="4.1.1.37"/>
    </reaction>
</comment>
<feature type="binding site" evidence="7">
    <location>
        <begin position="29"/>
        <end position="33"/>
    </location>
    <ligand>
        <name>substrate</name>
    </ligand>
</feature>
<feature type="site" description="Transition state stabilizer" evidence="7">
    <location>
        <position position="79"/>
    </location>
</feature>
<dbReference type="PANTHER" id="PTHR21091:SF169">
    <property type="entry name" value="UROPORPHYRINOGEN DECARBOXYLASE"/>
    <property type="match status" value="1"/>
</dbReference>
<evidence type="ECO:0000259" key="10">
    <source>
        <dbReference type="PROSITE" id="PS00906"/>
    </source>
</evidence>
<evidence type="ECO:0000313" key="12">
    <source>
        <dbReference type="EMBL" id="BBI54441.1"/>
    </source>
</evidence>
<evidence type="ECO:0000313" key="13">
    <source>
        <dbReference type="Proteomes" id="UP000289555"/>
    </source>
</evidence>
<evidence type="ECO:0000256" key="7">
    <source>
        <dbReference type="HAMAP-Rule" id="MF_00218"/>
    </source>
</evidence>
<keyword evidence="13" id="KW-1185">Reference proteome</keyword>
<keyword evidence="5 7" id="KW-0456">Lyase</keyword>
<sequence>MTTTPLQNDRFLRALARQPVDRTPVWMMRQAGRYLPEYRASRADAGSFMDLCRNHDLACEVTLQPLERYPLDAAILFSDILTIPDAMGLGLYFETGEGPKFRKTVRTSEEVAALSVPDAERDLDYVMRAVSTIRRELNGRMPLIGFSGSPWTLATYMVEGGSSKDFRHLKTMLYDTPDTMHQLLDTLAHAVTDYLNAQIRAGAQAVQIFDTWGGALSTPAYLEFSLRYMEQIVSGLIREHDGRHVPVILFTKNGGQWLEHIACAGADALGIDWSTELSDARARVGHKVALQGNLDPNVLFARPRLSAPKWLGCWRATVTALATCLTWVTVSASLPTPITSPPLWRRCTNSARSITAIFQRTQTHSTQEPIDERFTRRPVVYRSL</sequence>
<dbReference type="CDD" id="cd00717">
    <property type="entry name" value="URO-D"/>
    <property type="match status" value="1"/>
</dbReference>
<dbReference type="Gene3D" id="3.20.20.210">
    <property type="match status" value="1"/>
</dbReference>
<comment type="function">
    <text evidence="7">Catalyzes the decarboxylation of four acetate groups of uroporphyrinogen-III to yield coproporphyrinogen-III.</text>
</comment>
<comment type="subcellular location">
    <subcellularLocation>
        <location evidence="7">Cytoplasm</location>
    </subcellularLocation>
</comment>
<organism evidence="12 13">
    <name type="scientific">Vreelandella olivaria</name>
    <dbReference type="NCBI Taxonomy" id="390919"/>
    <lineage>
        <taxon>Bacteria</taxon>
        <taxon>Pseudomonadati</taxon>
        <taxon>Pseudomonadota</taxon>
        <taxon>Gammaproteobacteria</taxon>
        <taxon>Oceanospirillales</taxon>
        <taxon>Halomonadaceae</taxon>
        <taxon>Vreelandella</taxon>
    </lineage>
</organism>
<keyword evidence="4 7" id="KW-0210">Decarboxylase</keyword>
<evidence type="ECO:0000256" key="8">
    <source>
        <dbReference type="RuleBase" id="RU000554"/>
    </source>
</evidence>
<evidence type="ECO:0000256" key="5">
    <source>
        <dbReference type="ARBA" id="ARBA00023239"/>
    </source>
</evidence>
<dbReference type="SUPFAM" id="SSF51726">
    <property type="entry name" value="UROD/MetE-like"/>
    <property type="match status" value="1"/>
</dbReference>
<keyword evidence="7" id="KW-0963">Cytoplasm</keyword>
<comment type="caution">
    <text evidence="7">Lacks conserved residue(s) required for the propagation of feature annotation.</text>
</comment>
<evidence type="ECO:0000256" key="3">
    <source>
        <dbReference type="ARBA" id="ARBA00012288"/>
    </source>
</evidence>
<feature type="binding site" evidence="7">
    <location>
        <position position="211"/>
    </location>
    <ligand>
        <name>substrate</name>
    </ligand>
</feature>
<dbReference type="EC" id="4.1.1.37" evidence="3 7"/>
<dbReference type="Proteomes" id="UP000289555">
    <property type="component" value="Chromosome"/>
</dbReference>
<dbReference type="Pfam" id="PF01208">
    <property type="entry name" value="URO-D"/>
    <property type="match status" value="1"/>
</dbReference>
<evidence type="ECO:0000256" key="2">
    <source>
        <dbReference type="ARBA" id="ARBA00009935"/>
    </source>
</evidence>
<evidence type="ECO:0000256" key="9">
    <source>
        <dbReference type="RuleBase" id="RU004169"/>
    </source>
</evidence>
<feature type="binding site" evidence="7">
    <location>
        <position position="156"/>
    </location>
    <ligand>
        <name>substrate</name>
    </ligand>
</feature>